<feature type="region of interest" description="Disordered" evidence="2">
    <location>
        <begin position="55"/>
        <end position="84"/>
    </location>
</feature>
<dbReference type="SMART" id="SM00320">
    <property type="entry name" value="WD40"/>
    <property type="match status" value="1"/>
</dbReference>
<dbReference type="InterPro" id="IPR001680">
    <property type="entry name" value="WD40_rpt"/>
</dbReference>
<sequence>MVTDCGRMSPRKRGRNGIWIPAAGCAAPGPSPSVLPAEALDDLQDAYSADITRQPAQQRELSGLPSGAGVGGGSGSAADPLRPTPIASFGFHKEQITSVEWHPTDDSIVAVSAGDNTVTLWDLVVELDDEESKDTAGVQDVPLQLLFVHYQNLAKEVHWHPQIPGALVAIGEEFIIFRTISV</sequence>
<dbReference type="Gene3D" id="2.130.10.10">
    <property type="entry name" value="YVTN repeat-like/Quinoprotein amine dehydrogenase"/>
    <property type="match status" value="1"/>
</dbReference>
<dbReference type="GO" id="GO:0042254">
    <property type="term" value="P:ribosome biogenesis"/>
    <property type="evidence" value="ECO:0007669"/>
    <property type="project" value="TreeGrafter"/>
</dbReference>
<name>A0AAN6ZPE9_9PEZI</name>
<dbReference type="EMBL" id="MU853571">
    <property type="protein sequence ID" value="KAK4145164.1"/>
    <property type="molecule type" value="Genomic_DNA"/>
</dbReference>
<dbReference type="InterPro" id="IPR015943">
    <property type="entry name" value="WD40/YVTN_repeat-like_dom_sf"/>
</dbReference>
<dbReference type="PROSITE" id="PS50082">
    <property type="entry name" value="WD_REPEATS_2"/>
    <property type="match status" value="1"/>
</dbReference>
<reference evidence="3" key="2">
    <citation type="submission" date="2023-05" db="EMBL/GenBank/DDBJ databases">
        <authorList>
            <consortium name="Lawrence Berkeley National Laboratory"/>
            <person name="Steindorff A."/>
            <person name="Hensen N."/>
            <person name="Bonometti L."/>
            <person name="Westerberg I."/>
            <person name="Brannstrom I.O."/>
            <person name="Guillou S."/>
            <person name="Cros-Aarteil S."/>
            <person name="Calhoun S."/>
            <person name="Haridas S."/>
            <person name="Kuo A."/>
            <person name="Mondo S."/>
            <person name="Pangilinan J."/>
            <person name="Riley R."/>
            <person name="Labutti K."/>
            <person name="Andreopoulos B."/>
            <person name="Lipzen A."/>
            <person name="Chen C."/>
            <person name="Yanf M."/>
            <person name="Daum C."/>
            <person name="Ng V."/>
            <person name="Clum A."/>
            <person name="Ohm R."/>
            <person name="Martin F."/>
            <person name="Silar P."/>
            <person name="Natvig D."/>
            <person name="Lalanne C."/>
            <person name="Gautier V."/>
            <person name="Ament-Velasquez S.L."/>
            <person name="Kruys A."/>
            <person name="Hutchinson M.I."/>
            <person name="Powell A.J."/>
            <person name="Barry K."/>
            <person name="Miller A.N."/>
            <person name="Grigoriev I.V."/>
            <person name="Debuchy R."/>
            <person name="Gladieux P."/>
            <person name="Thoren M.H."/>
            <person name="Johannesson H."/>
        </authorList>
    </citation>
    <scope>NUCLEOTIDE SEQUENCE</scope>
    <source>
        <strain evidence="3">CBS 141.50</strain>
    </source>
</reference>
<proteinExistence type="predicted"/>
<comment type="caution">
    <text evidence="3">The sequence shown here is derived from an EMBL/GenBank/DDBJ whole genome shotgun (WGS) entry which is preliminary data.</text>
</comment>
<accession>A0AAN6ZPE9</accession>
<keyword evidence="4" id="KW-1185">Reference proteome</keyword>
<dbReference type="GO" id="GO:0005730">
    <property type="term" value="C:nucleolus"/>
    <property type="evidence" value="ECO:0007669"/>
    <property type="project" value="TreeGrafter"/>
</dbReference>
<dbReference type="PANTHER" id="PTHR45903">
    <property type="entry name" value="GLUTAMATE-RICH WD REPEAT-CONTAINING PROTEIN 1"/>
    <property type="match status" value="1"/>
</dbReference>
<evidence type="ECO:0000256" key="2">
    <source>
        <dbReference type="SAM" id="MobiDB-lite"/>
    </source>
</evidence>
<dbReference type="InterPro" id="IPR051972">
    <property type="entry name" value="Glutamate-rich_WD_repeat"/>
</dbReference>
<dbReference type="PANTHER" id="PTHR45903:SF1">
    <property type="entry name" value="GLUTAMATE-RICH WD REPEAT-CONTAINING PROTEIN 1"/>
    <property type="match status" value="1"/>
</dbReference>
<keyword evidence="1" id="KW-0853">WD repeat</keyword>
<feature type="repeat" description="WD" evidence="1">
    <location>
        <begin position="89"/>
        <end position="123"/>
    </location>
</feature>
<reference evidence="3" key="1">
    <citation type="journal article" date="2023" name="Mol. Phylogenet. Evol.">
        <title>Genome-scale phylogeny and comparative genomics of the fungal order Sordariales.</title>
        <authorList>
            <person name="Hensen N."/>
            <person name="Bonometti L."/>
            <person name="Westerberg I."/>
            <person name="Brannstrom I.O."/>
            <person name="Guillou S."/>
            <person name="Cros-Aarteil S."/>
            <person name="Calhoun S."/>
            <person name="Haridas S."/>
            <person name="Kuo A."/>
            <person name="Mondo S."/>
            <person name="Pangilinan J."/>
            <person name="Riley R."/>
            <person name="LaButti K."/>
            <person name="Andreopoulos B."/>
            <person name="Lipzen A."/>
            <person name="Chen C."/>
            <person name="Yan M."/>
            <person name="Daum C."/>
            <person name="Ng V."/>
            <person name="Clum A."/>
            <person name="Steindorff A."/>
            <person name="Ohm R.A."/>
            <person name="Martin F."/>
            <person name="Silar P."/>
            <person name="Natvig D.O."/>
            <person name="Lalanne C."/>
            <person name="Gautier V."/>
            <person name="Ament-Velasquez S.L."/>
            <person name="Kruys A."/>
            <person name="Hutchinson M.I."/>
            <person name="Powell A.J."/>
            <person name="Barry K."/>
            <person name="Miller A.N."/>
            <person name="Grigoriev I.V."/>
            <person name="Debuchy R."/>
            <person name="Gladieux P."/>
            <person name="Hiltunen Thoren M."/>
            <person name="Johannesson H."/>
        </authorList>
    </citation>
    <scope>NUCLEOTIDE SEQUENCE</scope>
    <source>
        <strain evidence="3">CBS 141.50</strain>
    </source>
</reference>
<gene>
    <name evidence="3" type="ORF">C8A04DRAFT_27169</name>
</gene>
<evidence type="ECO:0000256" key="1">
    <source>
        <dbReference type="PROSITE-ProRule" id="PRU00221"/>
    </source>
</evidence>
<dbReference type="Proteomes" id="UP001302676">
    <property type="component" value="Unassembled WGS sequence"/>
</dbReference>
<dbReference type="GeneID" id="87816815"/>
<evidence type="ECO:0000313" key="3">
    <source>
        <dbReference type="EMBL" id="KAK4145164.1"/>
    </source>
</evidence>
<dbReference type="Pfam" id="PF00400">
    <property type="entry name" value="WD40"/>
    <property type="match status" value="1"/>
</dbReference>
<dbReference type="SUPFAM" id="SSF50978">
    <property type="entry name" value="WD40 repeat-like"/>
    <property type="match status" value="1"/>
</dbReference>
<feature type="compositionally biased region" description="Gly residues" evidence="2">
    <location>
        <begin position="66"/>
        <end position="75"/>
    </location>
</feature>
<protein>
    <submittedName>
        <fullName evidence="3">Uncharacterized protein</fullName>
    </submittedName>
</protein>
<dbReference type="RefSeq" id="XP_062638535.1">
    <property type="nucleotide sequence ID" value="XM_062780202.1"/>
</dbReference>
<dbReference type="PROSITE" id="PS50294">
    <property type="entry name" value="WD_REPEATS_REGION"/>
    <property type="match status" value="1"/>
</dbReference>
<dbReference type="AlphaFoldDB" id="A0AAN6ZPE9"/>
<organism evidence="3 4">
    <name type="scientific">Dichotomopilus funicola</name>
    <dbReference type="NCBI Taxonomy" id="1934379"/>
    <lineage>
        <taxon>Eukaryota</taxon>
        <taxon>Fungi</taxon>
        <taxon>Dikarya</taxon>
        <taxon>Ascomycota</taxon>
        <taxon>Pezizomycotina</taxon>
        <taxon>Sordariomycetes</taxon>
        <taxon>Sordariomycetidae</taxon>
        <taxon>Sordariales</taxon>
        <taxon>Chaetomiaceae</taxon>
        <taxon>Dichotomopilus</taxon>
    </lineage>
</organism>
<evidence type="ECO:0000313" key="4">
    <source>
        <dbReference type="Proteomes" id="UP001302676"/>
    </source>
</evidence>
<dbReference type="InterPro" id="IPR036322">
    <property type="entry name" value="WD40_repeat_dom_sf"/>
</dbReference>